<feature type="transmembrane region" description="Helical" evidence="1">
    <location>
        <begin position="5"/>
        <end position="23"/>
    </location>
</feature>
<dbReference type="EMBL" id="WSTB01000018">
    <property type="protein sequence ID" value="MWB96731.1"/>
    <property type="molecule type" value="Genomic_DNA"/>
</dbReference>
<dbReference type="RefSeq" id="WP_160376619.1">
    <property type="nucleotide sequence ID" value="NZ_WSTB01000018.1"/>
</dbReference>
<protein>
    <submittedName>
        <fullName evidence="2">Uncharacterized protein</fullName>
    </submittedName>
</protein>
<sequence>MKKIIYIGFLMFIIHSFILMGFFTRNTNIPEYYQGLDRGLYSAIAFSISIIIYIVSIILIILEYQMKTSYKKVMLFLVFGNCLLEFYINLVYQYRFFTKPEWFNTSSKIIILLYFIFELILTFYVVNRLYKSDDD</sequence>
<name>A0A6I4NRI0_9FLAO</name>
<dbReference type="AlphaFoldDB" id="A0A6I4NRI0"/>
<feature type="transmembrane region" description="Helical" evidence="1">
    <location>
        <begin position="43"/>
        <end position="62"/>
    </location>
</feature>
<keyword evidence="1" id="KW-0472">Membrane</keyword>
<comment type="caution">
    <text evidence="2">The sequence shown here is derived from an EMBL/GenBank/DDBJ whole genome shotgun (WGS) entry which is preliminary data.</text>
</comment>
<keyword evidence="1" id="KW-1133">Transmembrane helix</keyword>
<proteinExistence type="predicted"/>
<gene>
    <name evidence="2" type="ORF">GON26_20400</name>
</gene>
<reference evidence="2 3" key="1">
    <citation type="submission" date="2019-12" db="EMBL/GenBank/DDBJ databases">
        <authorList>
            <person name="Kim Y.S."/>
        </authorList>
    </citation>
    <scope>NUCLEOTIDE SEQUENCE [LARGE SCALE GENOMIC DNA]</scope>
    <source>
        <strain evidence="2 3">GA093</strain>
    </source>
</reference>
<evidence type="ECO:0000313" key="2">
    <source>
        <dbReference type="EMBL" id="MWB96731.1"/>
    </source>
</evidence>
<evidence type="ECO:0000313" key="3">
    <source>
        <dbReference type="Proteomes" id="UP000471501"/>
    </source>
</evidence>
<feature type="transmembrane region" description="Helical" evidence="1">
    <location>
        <begin position="74"/>
        <end position="94"/>
    </location>
</feature>
<dbReference type="Proteomes" id="UP000471501">
    <property type="component" value="Unassembled WGS sequence"/>
</dbReference>
<accession>A0A6I4NRI0</accession>
<feature type="transmembrane region" description="Helical" evidence="1">
    <location>
        <begin position="106"/>
        <end position="126"/>
    </location>
</feature>
<keyword evidence="1" id="KW-0812">Transmembrane</keyword>
<keyword evidence="3" id="KW-1185">Reference proteome</keyword>
<organism evidence="2 3">
    <name type="scientific">Flavobacterium hydrocarbonoxydans</name>
    <dbReference type="NCBI Taxonomy" id="2683249"/>
    <lineage>
        <taxon>Bacteria</taxon>
        <taxon>Pseudomonadati</taxon>
        <taxon>Bacteroidota</taxon>
        <taxon>Flavobacteriia</taxon>
        <taxon>Flavobacteriales</taxon>
        <taxon>Flavobacteriaceae</taxon>
        <taxon>Flavobacterium</taxon>
    </lineage>
</organism>
<evidence type="ECO:0000256" key="1">
    <source>
        <dbReference type="SAM" id="Phobius"/>
    </source>
</evidence>